<dbReference type="EMBL" id="BMPT01000027">
    <property type="protein sequence ID" value="GGM43672.1"/>
    <property type="molecule type" value="Genomic_DNA"/>
</dbReference>
<reference evidence="1" key="2">
    <citation type="submission" date="2020-09" db="EMBL/GenBank/DDBJ databases">
        <authorList>
            <person name="Sun Q."/>
            <person name="Ohkuma M."/>
        </authorList>
    </citation>
    <scope>NUCLEOTIDE SEQUENCE</scope>
    <source>
        <strain evidence="1">JCM 3051</strain>
    </source>
</reference>
<accession>A0A8H9GPN9</accession>
<organism evidence="1 2">
    <name type="scientific">Promicromonospora citrea</name>
    <dbReference type="NCBI Taxonomy" id="43677"/>
    <lineage>
        <taxon>Bacteria</taxon>
        <taxon>Bacillati</taxon>
        <taxon>Actinomycetota</taxon>
        <taxon>Actinomycetes</taxon>
        <taxon>Micrococcales</taxon>
        <taxon>Promicromonosporaceae</taxon>
        <taxon>Promicromonospora</taxon>
    </lineage>
</organism>
<dbReference type="Proteomes" id="UP000655589">
    <property type="component" value="Unassembled WGS sequence"/>
</dbReference>
<evidence type="ECO:0000313" key="2">
    <source>
        <dbReference type="Proteomes" id="UP000655589"/>
    </source>
</evidence>
<comment type="caution">
    <text evidence="1">The sequence shown here is derived from an EMBL/GenBank/DDBJ whole genome shotgun (WGS) entry which is preliminary data.</text>
</comment>
<proteinExistence type="predicted"/>
<dbReference type="RefSeq" id="WP_171106309.1">
    <property type="nucleotide sequence ID" value="NZ_BMPT01000027.1"/>
</dbReference>
<reference evidence="1" key="1">
    <citation type="journal article" date="2014" name="Int. J. Syst. Evol. Microbiol.">
        <title>Complete genome sequence of Corynebacterium casei LMG S-19264T (=DSM 44701T), isolated from a smear-ripened cheese.</title>
        <authorList>
            <consortium name="US DOE Joint Genome Institute (JGI-PGF)"/>
            <person name="Walter F."/>
            <person name="Albersmeier A."/>
            <person name="Kalinowski J."/>
            <person name="Ruckert C."/>
        </authorList>
    </citation>
    <scope>NUCLEOTIDE SEQUENCE</scope>
    <source>
        <strain evidence="1">JCM 3051</strain>
    </source>
</reference>
<dbReference type="AlphaFoldDB" id="A0A8H9GPN9"/>
<protein>
    <submittedName>
        <fullName evidence="1">Uncharacterized protein</fullName>
    </submittedName>
</protein>
<evidence type="ECO:0000313" key="1">
    <source>
        <dbReference type="EMBL" id="GGM43672.1"/>
    </source>
</evidence>
<keyword evidence="2" id="KW-1185">Reference proteome</keyword>
<name>A0A8H9GPN9_9MICO</name>
<gene>
    <name evidence="1" type="ORF">GCM10010102_43930</name>
</gene>
<sequence>MQQLWLARAPHLLQDVDEDLSNARDVTALRSRHSIMLELARFRSHQDRANSALTADDVGTDPARAGLQRATQLVKARITLRNDRLMEWQSEQPRK</sequence>